<protein>
    <submittedName>
        <fullName evidence="8">Two component transcriptional regulator, winged helix family</fullName>
    </submittedName>
</protein>
<dbReference type="InterPro" id="IPR016032">
    <property type="entry name" value="Sig_transdc_resp-reg_C-effctor"/>
</dbReference>
<keyword evidence="9" id="KW-1185">Reference proteome</keyword>
<dbReference type="InterPro" id="IPR001789">
    <property type="entry name" value="Sig_transdc_resp-reg_receiver"/>
</dbReference>
<dbReference type="Proteomes" id="UP000002705">
    <property type="component" value="Chromosome 3"/>
</dbReference>
<dbReference type="PANTHER" id="PTHR48111:SF40">
    <property type="entry name" value="PHOSPHATE REGULON TRANSCRIPTIONAL REGULATORY PROTEIN PHOB"/>
    <property type="match status" value="1"/>
</dbReference>
<dbReference type="SMART" id="SM00448">
    <property type="entry name" value="REC"/>
    <property type="match status" value="1"/>
</dbReference>
<feature type="DNA-binding region" description="OmpR/PhoB-type" evidence="5">
    <location>
        <begin position="126"/>
        <end position="225"/>
    </location>
</feature>
<dbReference type="EMBL" id="CP000150">
    <property type="protein sequence ID" value="ABB05642.1"/>
    <property type="molecule type" value="Genomic_DNA"/>
</dbReference>
<evidence type="ECO:0000256" key="2">
    <source>
        <dbReference type="ARBA" id="ARBA00023012"/>
    </source>
</evidence>
<dbReference type="CDD" id="cd00383">
    <property type="entry name" value="trans_reg_C"/>
    <property type="match status" value="1"/>
</dbReference>
<dbReference type="HOGENOM" id="CLU_000445_30_0_4"/>
<dbReference type="Gene3D" id="1.10.10.10">
    <property type="entry name" value="Winged helix-like DNA-binding domain superfamily/Winged helix DNA-binding domain"/>
    <property type="match status" value="1"/>
</dbReference>
<dbReference type="GO" id="GO:0005829">
    <property type="term" value="C:cytosol"/>
    <property type="evidence" value="ECO:0007669"/>
    <property type="project" value="TreeGrafter"/>
</dbReference>
<keyword evidence="3 5" id="KW-0238">DNA-binding</keyword>
<dbReference type="Pfam" id="PF00072">
    <property type="entry name" value="Response_reg"/>
    <property type="match status" value="1"/>
</dbReference>
<feature type="modified residue" description="4-aspartylphosphate" evidence="4">
    <location>
        <position position="51"/>
    </location>
</feature>
<sequence length="227" mass="25437">MRIAILGPDPVARGFAKEALVRVGHVCQTFSSGNEIIRQLRRETYDLLILDWLVTDISGEEVMLWAHKNLPGRVPVIFLSKRGRDEDLVRILAAGADGYLVKPISGDVLAAYVNALARSIAGVDLKGRLSVREFEFDLRRKILLANGACVETTPKEFDIALLFFRNLGNSVSRGHLLDIVWRQHPVSVSRTVDTHISNVRTKLNLNPENGYVFKPIYGFGYILDLVR</sequence>
<evidence type="ECO:0000256" key="4">
    <source>
        <dbReference type="PROSITE-ProRule" id="PRU00169"/>
    </source>
</evidence>
<dbReference type="GO" id="GO:0032993">
    <property type="term" value="C:protein-DNA complex"/>
    <property type="evidence" value="ECO:0007669"/>
    <property type="project" value="TreeGrafter"/>
</dbReference>
<dbReference type="SUPFAM" id="SSF52172">
    <property type="entry name" value="CheY-like"/>
    <property type="match status" value="1"/>
</dbReference>
<dbReference type="SUPFAM" id="SSF46894">
    <property type="entry name" value="C-terminal effector domain of the bipartite response regulators"/>
    <property type="match status" value="1"/>
</dbReference>
<keyword evidence="2" id="KW-0902">Two-component regulatory system</keyword>
<evidence type="ECO:0000313" key="8">
    <source>
        <dbReference type="EMBL" id="ABB05642.1"/>
    </source>
</evidence>
<dbReference type="InterPro" id="IPR001867">
    <property type="entry name" value="OmpR/PhoB-type_DNA-bd"/>
</dbReference>
<dbReference type="CDD" id="cd00156">
    <property type="entry name" value="REC"/>
    <property type="match status" value="1"/>
</dbReference>
<dbReference type="KEGG" id="bur:Bcep18194_C6592"/>
<evidence type="ECO:0000256" key="1">
    <source>
        <dbReference type="ARBA" id="ARBA00022553"/>
    </source>
</evidence>
<dbReference type="GO" id="GO:0000156">
    <property type="term" value="F:phosphorelay response regulator activity"/>
    <property type="evidence" value="ECO:0007669"/>
    <property type="project" value="TreeGrafter"/>
</dbReference>
<dbReference type="RefSeq" id="WP_011349286.1">
    <property type="nucleotide sequence ID" value="NC_007509.1"/>
</dbReference>
<proteinExistence type="predicted"/>
<dbReference type="InterPro" id="IPR036388">
    <property type="entry name" value="WH-like_DNA-bd_sf"/>
</dbReference>
<dbReference type="Gene3D" id="3.40.50.2300">
    <property type="match status" value="1"/>
</dbReference>
<dbReference type="GO" id="GO:0006355">
    <property type="term" value="P:regulation of DNA-templated transcription"/>
    <property type="evidence" value="ECO:0007669"/>
    <property type="project" value="InterPro"/>
</dbReference>
<dbReference type="PATRIC" id="fig|482957.22.peg.7094"/>
<evidence type="ECO:0000259" key="6">
    <source>
        <dbReference type="PROSITE" id="PS50110"/>
    </source>
</evidence>
<dbReference type="InterPro" id="IPR039420">
    <property type="entry name" value="WalR-like"/>
</dbReference>
<gene>
    <name evidence="8" type="ordered locus">Bcep18194_C6592</name>
</gene>
<evidence type="ECO:0000256" key="5">
    <source>
        <dbReference type="PROSITE-ProRule" id="PRU01091"/>
    </source>
</evidence>
<organism evidence="8 9">
    <name type="scientific">Burkholderia lata (strain ATCC 17760 / DSM 23089 / LMG 22485 / NCIMB 9086 / R18194 / 383)</name>
    <dbReference type="NCBI Taxonomy" id="482957"/>
    <lineage>
        <taxon>Bacteria</taxon>
        <taxon>Pseudomonadati</taxon>
        <taxon>Pseudomonadota</taxon>
        <taxon>Betaproteobacteria</taxon>
        <taxon>Burkholderiales</taxon>
        <taxon>Burkholderiaceae</taxon>
        <taxon>Burkholderia</taxon>
        <taxon>Burkholderia cepacia complex</taxon>
    </lineage>
</organism>
<dbReference type="PANTHER" id="PTHR48111">
    <property type="entry name" value="REGULATOR OF RPOS"/>
    <property type="match status" value="1"/>
</dbReference>
<accession>Q39PH4</accession>
<reference evidence="8" key="1">
    <citation type="submission" date="2009-01" db="EMBL/GenBank/DDBJ databases">
        <title>Complete sequence of chromosome 3 of Burkholderia sp. 383.</title>
        <authorList>
            <consortium name="US DOE Joint Genome Institute"/>
            <person name="Copeland A."/>
            <person name="Lucas S."/>
            <person name="Lapidus A."/>
            <person name="Barry K."/>
            <person name="Detter J.C."/>
            <person name="Glavina T."/>
            <person name="Hammon N."/>
            <person name="Israni S."/>
            <person name="Pitluck S."/>
            <person name="Chain P."/>
            <person name="Malfatti S."/>
            <person name="Shin M."/>
            <person name="Vergez L."/>
            <person name="Schmutz J."/>
            <person name="Larimer F."/>
            <person name="Land M."/>
            <person name="Kyrpides N."/>
            <person name="Lykidis A."/>
            <person name="Richardson P."/>
        </authorList>
    </citation>
    <scope>NUCLEOTIDE SEQUENCE</scope>
    <source>
        <strain evidence="8">383</strain>
    </source>
</reference>
<name>Q39PH4_BURL3</name>
<evidence type="ECO:0000259" key="7">
    <source>
        <dbReference type="PROSITE" id="PS51755"/>
    </source>
</evidence>
<feature type="domain" description="OmpR/PhoB-type" evidence="7">
    <location>
        <begin position="126"/>
        <end position="225"/>
    </location>
</feature>
<keyword evidence="1 4" id="KW-0597">Phosphoprotein</keyword>
<dbReference type="Pfam" id="PF00486">
    <property type="entry name" value="Trans_reg_C"/>
    <property type="match status" value="1"/>
</dbReference>
<evidence type="ECO:0000256" key="3">
    <source>
        <dbReference type="ARBA" id="ARBA00023125"/>
    </source>
</evidence>
<dbReference type="PROSITE" id="PS51755">
    <property type="entry name" value="OMPR_PHOB"/>
    <property type="match status" value="1"/>
</dbReference>
<feature type="domain" description="Response regulatory" evidence="6">
    <location>
        <begin position="2"/>
        <end position="117"/>
    </location>
</feature>
<dbReference type="SMART" id="SM00862">
    <property type="entry name" value="Trans_reg_C"/>
    <property type="match status" value="1"/>
</dbReference>
<dbReference type="GO" id="GO:0000976">
    <property type="term" value="F:transcription cis-regulatory region binding"/>
    <property type="evidence" value="ECO:0007669"/>
    <property type="project" value="TreeGrafter"/>
</dbReference>
<evidence type="ECO:0000313" key="9">
    <source>
        <dbReference type="Proteomes" id="UP000002705"/>
    </source>
</evidence>
<dbReference type="GeneID" id="45099526"/>
<dbReference type="PROSITE" id="PS50110">
    <property type="entry name" value="RESPONSE_REGULATORY"/>
    <property type="match status" value="1"/>
</dbReference>
<dbReference type="InterPro" id="IPR011006">
    <property type="entry name" value="CheY-like_superfamily"/>
</dbReference>
<dbReference type="AlphaFoldDB" id="Q39PH4"/>